<feature type="compositionally biased region" description="Polar residues" evidence="1">
    <location>
        <begin position="167"/>
        <end position="182"/>
    </location>
</feature>
<evidence type="ECO:0000259" key="2">
    <source>
        <dbReference type="PROSITE" id="PS50076"/>
    </source>
</evidence>
<dbReference type="RefSeq" id="XP_008813621.1">
    <property type="nucleotide sequence ID" value="XM_008815399.1"/>
</dbReference>
<dbReference type="Gene3D" id="1.10.287.110">
    <property type="entry name" value="DnaJ domain"/>
    <property type="match status" value="1"/>
</dbReference>
<feature type="region of interest" description="Disordered" evidence="1">
    <location>
        <begin position="129"/>
        <end position="195"/>
    </location>
</feature>
<dbReference type="InterPro" id="IPR001623">
    <property type="entry name" value="DnaJ_domain"/>
</dbReference>
<keyword evidence="3" id="KW-1185">Reference proteome</keyword>
<evidence type="ECO:0000313" key="4">
    <source>
        <dbReference type="RefSeq" id="XP_008813621.1"/>
    </source>
</evidence>
<name>A0A8B7D600_PHODC</name>
<dbReference type="InterPro" id="IPR036869">
    <property type="entry name" value="J_dom_sf"/>
</dbReference>
<dbReference type="PROSITE" id="PS50076">
    <property type="entry name" value="DNAJ_2"/>
    <property type="match status" value="1"/>
</dbReference>
<evidence type="ECO:0000256" key="1">
    <source>
        <dbReference type="SAM" id="MobiDB-lite"/>
    </source>
</evidence>
<feature type="compositionally biased region" description="Low complexity" evidence="1">
    <location>
        <begin position="150"/>
        <end position="166"/>
    </location>
</feature>
<dbReference type="GeneID" id="103724207"/>
<dbReference type="KEGG" id="pda:103724207"/>
<dbReference type="Pfam" id="PF00226">
    <property type="entry name" value="DnaJ"/>
    <property type="match status" value="1"/>
</dbReference>
<dbReference type="PANTHER" id="PTHR44137:SF16">
    <property type="entry name" value="OS03G0837400 PROTEIN"/>
    <property type="match status" value="1"/>
</dbReference>
<dbReference type="GO" id="GO:0005783">
    <property type="term" value="C:endoplasmic reticulum"/>
    <property type="evidence" value="ECO:0007669"/>
    <property type="project" value="UniProtKB-ARBA"/>
</dbReference>
<dbReference type="AlphaFoldDB" id="A0A8B7D600"/>
<dbReference type="SMART" id="SM00271">
    <property type="entry name" value="DnaJ"/>
    <property type="match status" value="1"/>
</dbReference>
<organism evidence="3 4">
    <name type="scientific">Phoenix dactylifera</name>
    <name type="common">Date palm</name>
    <dbReference type="NCBI Taxonomy" id="42345"/>
    <lineage>
        <taxon>Eukaryota</taxon>
        <taxon>Viridiplantae</taxon>
        <taxon>Streptophyta</taxon>
        <taxon>Embryophyta</taxon>
        <taxon>Tracheophyta</taxon>
        <taxon>Spermatophyta</taxon>
        <taxon>Magnoliopsida</taxon>
        <taxon>Liliopsida</taxon>
        <taxon>Arecaceae</taxon>
        <taxon>Coryphoideae</taxon>
        <taxon>Phoeniceae</taxon>
        <taxon>Phoenix</taxon>
    </lineage>
</organism>
<dbReference type="OrthoDB" id="10250354at2759"/>
<dbReference type="CDD" id="cd06257">
    <property type="entry name" value="DnaJ"/>
    <property type="match status" value="1"/>
</dbReference>
<accession>A0A8B7D600</accession>
<dbReference type="PRINTS" id="PR00625">
    <property type="entry name" value="JDOMAIN"/>
</dbReference>
<dbReference type="SUPFAM" id="SSF46565">
    <property type="entry name" value="Chaperone J-domain"/>
    <property type="match status" value="1"/>
</dbReference>
<gene>
    <name evidence="4" type="primary">LOC103724207</name>
</gene>
<dbReference type="Proteomes" id="UP000228380">
    <property type="component" value="Unplaced"/>
</dbReference>
<sequence length="273" mass="29865">MQSNQEEAERAMAMAEDLFKANDVEGAMKFALKAKTLFPSLPGLPQAIAAYEVHIAGEKRKRGDTHWRYAVLGVTPSDTFQAIKRRYKKLCIQIHPDKNRSAAADGAFILVKEAWDMISEGYAEAQSCGANTHAGPKVARQGTRNTRNTSSSHGGANAHGGPNSSSTYGSPTDANGGPNTTPNSSHAFGGGNNASGSSRGHAAQGYWYWEFYNAYGPNSYRNYHQCNFYGAYFIRQRVVLVPSTPWHVPNHASHEHRARGGTKNHEFGWACRC</sequence>
<protein>
    <submittedName>
        <fullName evidence="4">DnaJ homolog subfamily B member 14-like</fullName>
    </submittedName>
</protein>
<reference evidence="4" key="1">
    <citation type="submission" date="2025-08" db="UniProtKB">
        <authorList>
            <consortium name="RefSeq"/>
        </authorList>
    </citation>
    <scope>IDENTIFICATION</scope>
    <source>
        <tissue evidence="4">Young leaves</tissue>
    </source>
</reference>
<evidence type="ECO:0000313" key="3">
    <source>
        <dbReference type="Proteomes" id="UP000228380"/>
    </source>
</evidence>
<feature type="domain" description="J" evidence="2">
    <location>
        <begin position="67"/>
        <end position="123"/>
    </location>
</feature>
<dbReference type="PANTHER" id="PTHR44137">
    <property type="entry name" value="BNAC03G44070D PROTEIN"/>
    <property type="match status" value="1"/>
</dbReference>
<proteinExistence type="predicted"/>